<evidence type="ECO:0000256" key="14">
    <source>
        <dbReference type="SAM" id="Phobius"/>
    </source>
</evidence>
<evidence type="ECO:0000256" key="6">
    <source>
        <dbReference type="ARBA" id="ARBA00022824"/>
    </source>
</evidence>
<evidence type="ECO:0000256" key="3">
    <source>
        <dbReference type="ARBA" id="ARBA00022692"/>
    </source>
</evidence>
<dbReference type="CDD" id="cd07343">
    <property type="entry name" value="M48A_Zmpste24p_like"/>
    <property type="match status" value="1"/>
</dbReference>
<feature type="domain" description="CAAX prenyl protease 1 N-terminal" evidence="16">
    <location>
        <begin position="23"/>
        <end position="201"/>
    </location>
</feature>
<evidence type="ECO:0000256" key="4">
    <source>
        <dbReference type="ARBA" id="ARBA00022723"/>
    </source>
</evidence>
<dbReference type="Gene3D" id="3.30.2010.10">
    <property type="entry name" value="Metalloproteases ('zincins'), catalytic domain"/>
    <property type="match status" value="1"/>
</dbReference>
<dbReference type="GO" id="GO:0046872">
    <property type="term" value="F:metal ion binding"/>
    <property type="evidence" value="ECO:0007669"/>
    <property type="project" value="UniProtKB-KW"/>
</dbReference>
<evidence type="ECO:0000256" key="7">
    <source>
        <dbReference type="ARBA" id="ARBA00022833"/>
    </source>
</evidence>
<dbReference type="GO" id="GO:0071586">
    <property type="term" value="P:CAAX-box protein processing"/>
    <property type="evidence" value="ECO:0007669"/>
    <property type="project" value="InterPro"/>
</dbReference>
<dbReference type="GO" id="GO:0004222">
    <property type="term" value="F:metalloendopeptidase activity"/>
    <property type="evidence" value="ECO:0007669"/>
    <property type="project" value="InterPro"/>
</dbReference>
<dbReference type="InterPro" id="IPR027057">
    <property type="entry name" value="CAXX_Prtase_1"/>
</dbReference>
<evidence type="ECO:0000256" key="9">
    <source>
        <dbReference type="ARBA" id="ARBA00023049"/>
    </source>
</evidence>
<evidence type="ECO:0000256" key="13">
    <source>
        <dbReference type="RuleBase" id="RU003983"/>
    </source>
</evidence>
<keyword evidence="2 13" id="KW-0645">Protease</keyword>
<keyword evidence="9 13" id="KW-0482">Metalloprotease</keyword>
<sequence length="408" mass="46054">MNPWLLFVLVVLISIFLLESIAQLLNLKALKQGVPQEFTGDVSTADYTKTQAYITDHTWLILRKNTVVLFVTITFILLGGFNVLDIAVRNFNLGDISTGILYLGGLLLATSLMELPFTIYSTFSIEQRYDLNRTTISTFITDRLKGLLLAILLGAPLLGLILWFFERTGSWAWIACWGGVTVFTVIIQFLAPVLIMPLFNRFTPLEDGELKKKIKDYAQQENFAIQGIYTMDGSKRSTKLNAFFTGFGSTRKIVFYDTLLAKLNNDEILAVLAHEMGHYRRHHLLKMMVISTLQTGVIFYALSLILNNTLLFAAFGMEHISTYAALVFFGFLYTPVSLVLTLLVNWISRVHEFQADHYVIRSSDQQSALIHALKKLGMTNMAHLSPHPLTVFLHASHPPLGERIAKLR</sequence>
<evidence type="ECO:0000256" key="2">
    <source>
        <dbReference type="ARBA" id="ARBA00022670"/>
    </source>
</evidence>
<dbReference type="AlphaFoldDB" id="A0A8J6TDJ4"/>
<feature type="transmembrane region" description="Helical" evidence="14">
    <location>
        <begin position="144"/>
        <end position="165"/>
    </location>
</feature>
<feature type="transmembrane region" description="Helical" evidence="14">
    <location>
        <begin position="323"/>
        <end position="344"/>
    </location>
</feature>
<dbReference type="EMBL" id="JACNLK010000033">
    <property type="protein sequence ID" value="MBC8208342.1"/>
    <property type="molecule type" value="Genomic_DNA"/>
</dbReference>
<feature type="active site" description="Proton donor" evidence="11">
    <location>
        <position position="356"/>
    </location>
</feature>
<keyword evidence="5 13" id="KW-0378">Hydrolase</keyword>
<evidence type="ECO:0000313" key="18">
    <source>
        <dbReference type="Proteomes" id="UP000599024"/>
    </source>
</evidence>
<reference evidence="17 18" key="1">
    <citation type="submission" date="2020-08" db="EMBL/GenBank/DDBJ databases">
        <title>Bridging the membrane lipid divide: bacteria of the FCB group superphylum have the potential to synthesize archaeal ether lipids.</title>
        <authorList>
            <person name="Villanueva L."/>
            <person name="Von Meijenfeldt F.A.B."/>
            <person name="Westbye A.B."/>
            <person name="Yadav S."/>
            <person name="Hopmans E.C."/>
            <person name="Dutilh B.E."/>
            <person name="Sinninghe Damste J.S."/>
        </authorList>
    </citation>
    <scope>NUCLEOTIDE SEQUENCE [LARGE SCALE GENOMIC DNA]</scope>
    <source>
        <strain evidence="17">NIOZ-UU81</strain>
    </source>
</reference>
<evidence type="ECO:0000256" key="1">
    <source>
        <dbReference type="ARBA" id="ARBA00004477"/>
    </source>
</evidence>
<feature type="transmembrane region" description="Helical" evidence="14">
    <location>
        <begin position="171"/>
        <end position="195"/>
    </location>
</feature>
<evidence type="ECO:0000313" key="17">
    <source>
        <dbReference type="EMBL" id="MBC8208342.1"/>
    </source>
</evidence>
<protein>
    <submittedName>
        <fullName evidence="17">M48 family metallopeptidase</fullName>
    </submittedName>
</protein>
<feature type="transmembrane region" description="Helical" evidence="14">
    <location>
        <begin position="100"/>
        <end position="123"/>
    </location>
</feature>
<accession>A0A8J6TDJ4</accession>
<dbReference type="PANTHER" id="PTHR10120">
    <property type="entry name" value="CAAX PRENYL PROTEASE 1"/>
    <property type="match status" value="1"/>
</dbReference>
<feature type="domain" description="Peptidase M48" evidence="15">
    <location>
        <begin position="204"/>
        <end position="408"/>
    </location>
</feature>
<dbReference type="Proteomes" id="UP000599024">
    <property type="component" value="Unassembled WGS sequence"/>
</dbReference>
<keyword evidence="4 12" id="KW-0479">Metal-binding</keyword>
<dbReference type="InterPro" id="IPR032456">
    <property type="entry name" value="Peptidase_M48_N"/>
</dbReference>
<feature type="binding site" evidence="12">
    <location>
        <position position="278"/>
    </location>
    <ligand>
        <name>Zn(2+)</name>
        <dbReference type="ChEBI" id="CHEBI:29105"/>
        <note>catalytic</note>
    </ligand>
</feature>
<dbReference type="FunFam" id="3.30.2010.10:FF:000002">
    <property type="entry name" value="CAAX prenyl protease"/>
    <property type="match status" value="1"/>
</dbReference>
<proteinExistence type="inferred from homology"/>
<dbReference type="Pfam" id="PF01435">
    <property type="entry name" value="Peptidase_M48"/>
    <property type="match status" value="1"/>
</dbReference>
<evidence type="ECO:0000256" key="5">
    <source>
        <dbReference type="ARBA" id="ARBA00022801"/>
    </source>
</evidence>
<keyword evidence="8 14" id="KW-1133">Transmembrane helix</keyword>
<feature type="binding site" evidence="12">
    <location>
        <position position="352"/>
    </location>
    <ligand>
        <name>Zn(2+)</name>
        <dbReference type="ChEBI" id="CHEBI:29105"/>
        <note>catalytic</note>
    </ligand>
</feature>
<evidence type="ECO:0000259" key="15">
    <source>
        <dbReference type="Pfam" id="PF01435"/>
    </source>
</evidence>
<feature type="binding site" evidence="12">
    <location>
        <position position="274"/>
    </location>
    <ligand>
        <name>Zn(2+)</name>
        <dbReference type="ChEBI" id="CHEBI:29105"/>
        <note>catalytic</note>
    </ligand>
</feature>
<evidence type="ECO:0000256" key="11">
    <source>
        <dbReference type="PIRSR" id="PIRSR627057-1"/>
    </source>
</evidence>
<gene>
    <name evidence="17" type="ORF">H8E79_04140</name>
</gene>
<evidence type="ECO:0000256" key="12">
    <source>
        <dbReference type="PIRSR" id="PIRSR627057-2"/>
    </source>
</evidence>
<comment type="cofactor">
    <cofactor evidence="12 13">
        <name>Zn(2+)</name>
        <dbReference type="ChEBI" id="CHEBI:29105"/>
    </cofactor>
    <text evidence="12 13">Binds 1 zinc ion per subunit.</text>
</comment>
<name>A0A8J6TDJ4_9BACT</name>
<organism evidence="17 18">
    <name type="scientific">Candidatus Desulfatifera sulfidica</name>
    <dbReference type="NCBI Taxonomy" id="2841691"/>
    <lineage>
        <taxon>Bacteria</taxon>
        <taxon>Pseudomonadati</taxon>
        <taxon>Thermodesulfobacteriota</taxon>
        <taxon>Desulfobulbia</taxon>
        <taxon>Desulfobulbales</taxon>
        <taxon>Desulfobulbaceae</taxon>
        <taxon>Candidatus Desulfatifera</taxon>
    </lineage>
</organism>
<keyword evidence="6" id="KW-0256">Endoplasmic reticulum</keyword>
<comment type="subcellular location">
    <subcellularLocation>
        <location evidence="1">Endoplasmic reticulum membrane</location>
        <topology evidence="1">Multi-pass membrane protein</topology>
    </subcellularLocation>
</comment>
<feature type="active site" evidence="11">
    <location>
        <position position="275"/>
    </location>
</feature>
<comment type="caution">
    <text evidence="17">The sequence shown here is derived from an EMBL/GenBank/DDBJ whole genome shotgun (WGS) entry which is preliminary data.</text>
</comment>
<comment type="similarity">
    <text evidence="13">Belongs to the peptidase M48 family.</text>
</comment>
<evidence type="ECO:0000259" key="16">
    <source>
        <dbReference type="Pfam" id="PF16491"/>
    </source>
</evidence>
<feature type="transmembrane region" description="Helical" evidence="14">
    <location>
        <begin position="67"/>
        <end position="88"/>
    </location>
</feature>
<feature type="transmembrane region" description="Helical" evidence="14">
    <location>
        <begin position="6"/>
        <end position="25"/>
    </location>
</feature>
<dbReference type="Pfam" id="PF16491">
    <property type="entry name" value="Peptidase_M48_N"/>
    <property type="match status" value="1"/>
</dbReference>
<keyword evidence="3 14" id="KW-0812">Transmembrane</keyword>
<evidence type="ECO:0000256" key="10">
    <source>
        <dbReference type="ARBA" id="ARBA00023136"/>
    </source>
</evidence>
<keyword evidence="7 12" id="KW-0862">Zinc</keyword>
<keyword evidence="10 14" id="KW-0472">Membrane</keyword>
<dbReference type="InterPro" id="IPR001915">
    <property type="entry name" value="Peptidase_M48"/>
</dbReference>
<evidence type="ECO:0000256" key="8">
    <source>
        <dbReference type="ARBA" id="ARBA00022989"/>
    </source>
</evidence>